<keyword evidence="5" id="KW-0460">Magnesium</keyword>
<evidence type="ECO:0000313" key="14">
    <source>
        <dbReference type="Proteomes" id="UP000735302"/>
    </source>
</evidence>
<evidence type="ECO:0000256" key="5">
    <source>
        <dbReference type="ARBA" id="ARBA00022842"/>
    </source>
</evidence>
<dbReference type="SUPFAM" id="SSF53098">
    <property type="entry name" value="Ribonuclease H-like"/>
    <property type="match status" value="1"/>
</dbReference>
<sequence length="853" mass="94661">MSELDLYARYLDMGARLGMSGDDLAAWVEDKVRQDMERNDRLIEGKGKGKKGKKVDLYLERFERHAAAFGWHESEWASCLVNLLQDEALSVFLSLSPTESAGHQSVKRVLLRRFNCDRNGFSSKFLSVKPQADEDVGIFINRAKRYFDRCVELSGVSTREGLCFLICSEIALQACDEDFVAYVKDRSPSDMVSLKAVASAYIDTKPNKSFAKKSSVSFSTKAESEPCRPSVRAYGRSNWPRSQRGVGRGNYPSQGHRSPCSQGYSGSGRSGTSHSPSRNRNRSSFNTRSVGRGQQFRPNLSGGFGVAASRYGVTCYQSNGKGHVRRECPSRPKEANSACSVPKLPSHFCAAESGCDRRGKLKIESCKVFDRVSILLRDLGCNTVGVCKSLIPPDCYTGRHRNLRLTVSRLLLTLLQREDPSLAPWFKRVGLSPVAGVSFQIEDGVLKRLHAKSEFATVQTTIAVPESLRQLVLSYAHESDLASHLGFRKTLSAIRTQFSWPGVCSDVKNYTTSCHLCQIKPRTSRDRPAPFQPVPIIGEPFERVMIDLVGPLSLSSDRYEYLLTLVGVSTRWAEAVPLRRITAKDVAEALFSIFVRLGFPKEIQSDRGQQFMSKLLAEFNSLCNITHFVSTPYHPQTNGIVERFHFTLKSMIKKLLHESPAEWNRFVPAASFANRNQVHSPTGFSPFFLLFGRAPRDNKLVLSFKGPYKVIEKRTSVVYLVDLSDQKCTFHVSLLRKYKRSTYASPSPSGNLDKVDNACSNQAVADAVSLCDPSVFPFGSVSSVEASLSVDTIVDKELHPHRDSDLPFCETICFAEATAYVSAISKEDGSEIGSLVTTPPLASESGKLSLIRV</sequence>
<protein>
    <submittedName>
        <fullName evidence="13">Pol polyprotein</fullName>
    </submittedName>
</protein>
<keyword evidence="8" id="KW-0808">Transferase</keyword>
<dbReference type="InterPro" id="IPR012337">
    <property type="entry name" value="RNaseH-like_sf"/>
</dbReference>
<dbReference type="FunFam" id="3.30.420.10:FF:000032">
    <property type="entry name" value="Retrovirus-related Pol polyprotein from transposon 297-like Protein"/>
    <property type="match status" value="1"/>
</dbReference>
<proteinExistence type="predicted"/>
<keyword evidence="7" id="KW-0695">RNA-directed DNA polymerase</keyword>
<evidence type="ECO:0000256" key="1">
    <source>
        <dbReference type="ARBA" id="ARBA00022670"/>
    </source>
</evidence>
<evidence type="ECO:0000256" key="11">
    <source>
        <dbReference type="SAM" id="MobiDB-lite"/>
    </source>
</evidence>
<dbReference type="InterPro" id="IPR001584">
    <property type="entry name" value="Integrase_cat-core"/>
</dbReference>
<dbReference type="Pfam" id="PF24626">
    <property type="entry name" value="SH3_Tf2-1"/>
    <property type="match status" value="1"/>
</dbReference>
<keyword evidence="6" id="KW-0229">DNA integration</keyword>
<evidence type="ECO:0000256" key="4">
    <source>
        <dbReference type="ARBA" id="ARBA00022801"/>
    </source>
</evidence>
<evidence type="ECO:0000256" key="6">
    <source>
        <dbReference type="ARBA" id="ARBA00022908"/>
    </source>
</evidence>
<dbReference type="Pfam" id="PF17921">
    <property type="entry name" value="Integrase_H2C2"/>
    <property type="match status" value="1"/>
</dbReference>
<dbReference type="AlphaFoldDB" id="A0AAV4C5H8"/>
<dbReference type="GO" id="GO:0003887">
    <property type="term" value="F:DNA-directed DNA polymerase activity"/>
    <property type="evidence" value="ECO:0007669"/>
    <property type="project" value="UniProtKB-KW"/>
</dbReference>
<organism evidence="13 14">
    <name type="scientific">Plakobranchus ocellatus</name>
    <dbReference type="NCBI Taxonomy" id="259542"/>
    <lineage>
        <taxon>Eukaryota</taxon>
        <taxon>Metazoa</taxon>
        <taxon>Spiralia</taxon>
        <taxon>Lophotrochozoa</taxon>
        <taxon>Mollusca</taxon>
        <taxon>Gastropoda</taxon>
        <taxon>Heterobranchia</taxon>
        <taxon>Euthyneura</taxon>
        <taxon>Panpulmonata</taxon>
        <taxon>Sacoglossa</taxon>
        <taxon>Placobranchoidea</taxon>
        <taxon>Plakobranchidae</taxon>
        <taxon>Plakobranchus</taxon>
    </lineage>
</organism>
<dbReference type="GO" id="GO:0006310">
    <property type="term" value="P:DNA recombination"/>
    <property type="evidence" value="ECO:0007669"/>
    <property type="project" value="UniProtKB-KW"/>
</dbReference>
<evidence type="ECO:0000313" key="13">
    <source>
        <dbReference type="EMBL" id="GFO26334.1"/>
    </source>
</evidence>
<keyword evidence="8" id="KW-0239">DNA-directed DNA polymerase</keyword>
<name>A0AAV4C5H8_9GAST</name>
<dbReference type="Gene3D" id="3.30.420.10">
    <property type="entry name" value="Ribonuclease H-like superfamily/Ribonuclease H"/>
    <property type="match status" value="1"/>
</dbReference>
<dbReference type="GO" id="GO:0003964">
    <property type="term" value="F:RNA-directed DNA polymerase activity"/>
    <property type="evidence" value="ECO:0007669"/>
    <property type="project" value="UniProtKB-KW"/>
</dbReference>
<dbReference type="InterPro" id="IPR041588">
    <property type="entry name" value="Integrase_H2C2"/>
</dbReference>
<dbReference type="GO" id="GO:0046872">
    <property type="term" value="F:metal ion binding"/>
    <property type="evidence" value="ECO:0007669"/>
    <property type="project" value="UniProtKB-KW"/>
</dbReference>
<keyword evidence="9" id="KW-0238">DNA-binding</keyword>
<dbReference type="GO" id="GO:0004190">
    <property type="term" value="F:aspartic-type endopeptidase activity"/>
    <property type="evidence" value="ECO:0007669"/>
    <property type="project" value="UniProtKB-KW"/>
</dbReference>
<reference evidence="13 14" key="1">
    <citation type="journal article" date="2021" name="Elife">
        <title>Chloroplast acquisition without the gene transfer in kleptoplastic sea slugs, Plakobranchus ocellatus.</title>
        <authorList>
            <person name="Maeda T."/>
            <person name="Takahashi S."/>
            <person name="Yoshida T."/>
            <person name="Shimamura S."/>
            <person name="Takaki Y."/>
            <person name="Nagai Y."/>
            <person name="Toyoda A."/>
            <person name="Suzuki Y."/>
            <person name="Arimoto A."/>
            <person name="Ishii H."/>
            <person name="Satoh N."/>
            <person name="Nishiyama T."/>
            <person name="Hasebe M."/>
            <person name="Maruyama T."/>
            <person name="Minagawa J."/>
            <person name="Obokata J."/>
            <person name="Shigenobu S."/>
        </authorList>
    </citation>
    <scope>NUCLEOTIDE SEQUENCE [LARGE SCALE GENOMIC DNA]</scope>
</reference>
<dbReference type="GO" id="GO:0015074">
    <property type="term" value="P:DNA integration"/>
    <property type="evidence" value="ECO:0007669"/>
    <property type="project" value="UniProtKB-KW"/>
</dbReference>
<feature type="compositionally biased region" description="Polar residues" evidence="11">
    <location>
        <begin position="251"/>
        <end position="264"/>
    </location>
</feature>
<dbReference type="Pfam" id="PF00665">
    <property type="entry name" value="rve"/>
    <property type="match status" value="1"/>
</dbReference>
<keyword evidence="2" id="KW-0479">Metal-binding</keyword>
<dbReference type="PANTHER" id="PTHR37984:SF15">
    <property type="entry name" value="INTEGRASE CATALYTIC DOMAIN-CONTAINING PROTEIN"/>
    <property type="match status" value="1"/>
</dbReference>
<evidence type="ECO:0000256" key="7">
    <source>
        <dbReference type="ARBA" id="ARBA00022918"/>
    </source>
</evidence>
<accession>A0AAV4C5H8</accession>
<keyword evidence="14" id="KW-1185">Reference proteome</keyword>
<evidence type="ECO:0000256" key="2">
    <source>
        <dbReference type="ARBA" id="ARBA00022723"/>
    </source>
</evidence>
<evidence type="ECO:0000256" key="9">
    <source>
        <dbReference type="ARBA" id="ARBA00023125"/>
    </source>
</evidence>
<evidence type="ECO:0000256" key="10">
    <source>
        <dbReference type="ARBA" id="ARBA00023172"/>
    </source>
</evidence>
<dbReference type="GO" id="GO:0003677">
    <property type="term" value="F:DNA binding"/>
    <property type="evidence" value="ECO:0007669"/>
    <property type="project" value="UniProtKB-KW"/>
</dbReference>
<gene>
    <name evidence="13" type="ORF">PoB_005283900</name>
</gene>
<evidence type="ECO:0000256" key="3">
    <source>
        <dbReference type="ARBA" id="ARBA00022750"/>
    </source>
</evidence>
<keyword evidence="3" id="KW-0064">Aspartyl protease</keyword>
<keyword evidence="10" id="KW-0233">DNA recombination</keyword>
<dbReference type="FunFam" id="1.10.340.70:FF:000001">
    <property type="entry name" value="Retrovirus-related Pol polyprotein from transposon gypsy-like Protein"/>
    <property type="match status" value="1"/>
</dbReference>
<dbReference type="EMBL" id="BLXT01005820">
    <property type="protein sequence ID" value="GFO26334.1"/>
    <property type="molecule type" value="Genomic_DNA"/>
</dbReference>
<dbReference type="InterPro" id="IPR056924">
    <property type="entry name" value="SH3_Tf2-1"/>
</dbReference>
<dbReference type="GO" id="GO:0006508">
    <property type="term" value="P:proteolysis"/>
    <property type="evidence" value="ECO:0007669"/>
    <property type="project" value="UniProtKB-KW"/>
</dbReference>
<evidence type="ECO:0000259" key="12">
    <source>
        <dbReference type="PROSITE" id="PS50994"/>
    </source>
</evidence>
<feature type="region of interest" description="Disordered" evidence="11">
    <location>
        <begin position="228"/>
        <end position="301"/>
    </location>
</feature>
<keyword evidence="4" id="KW-0378">Hydrolase</keyword>
<dbReference type="PROSITE" id="PS50994">
    <property type="entry name" value="INTEGRASE"/>
    <property type="match status" value="1"/>
</dbReference>
<keyword evidence="8" id="KW-0548">Nucleotidyltransferase</keyword>
<keyword evidence="1" id="KW-0645">Protease</keyword>
<dbReference type="PANTHER" id="PTHR37984">
    <property type="entry name" value="PROTEIN CBG26694"/>
    <property type="match status" value="1"/>
</dbReference>
<comment type="caution">
    <text evidence="13">The sequence shown here is derived from an EMBL/GenBank/DDBJ whole genome shotgun (WGS) entry which is preliminary data.</text>
</comment>
<dbReference type="Proteomes" id="UP000735302">
    <property type="component" value="Unassembled WGS sequence"/>
</dbReference>
<dbReference type="InterPro" id="IPR036397">
    <property type="entry name" value="RNaseH_sf"/>
</dbReference>
<evidence type="ECO:0000256" key="8">
    <source>
        <dbReference type="ARBA" id="ARBA00022932"/>
    </source>
</evidence>
<dbReference type="InterPro" id="IPR050951">
    <property type="entry name" value="Retrovirus_Pol_polyprotein"/>
</dbReference>
<dbReference type="Gene3D" id="1.10.340.70">
    <property type="match status" value="1"/>
</dbReference>
<feature type="domain" description="Integrase catalytic" evidence="12">
    <location>
        <begin position="531"/>
        <end position="694"/>
    </location>
</feature>
<feature type="compositionally biased region" description="Low complexity" evidence="11">
    <location>
        <begin position="273"/>
        <end position="289"/>
    </location>
</feature>